<dbReference type="GO" id="GO:0003676">
    <property type="term" value="F:nucleic acid binding"/>
    <property type="evidence" value="ECO:0007669"/>
    <property type="project" value="InterPro"/>
</dbReference>
<protein>
    <recommendedName>
        <fullName evidence="1">RNase H type-1 domain-containing protein</fullName>
    </recommendedName>
</protein>
<organism evidence="2 3">
    <name type="scientific">Prunus armeniaca</name>
    <name type="common">Apricot</name>
    <name type="synonym">Armeniaca vulgaris</name>
    <dbReference type="NCBI Taxonomy" id="36596"/>
    <lineage>
        <taxon>Eukaryota</taxon>
        <taxon>Viridiplantae</taxon>
        <taxon>Streptophyta</taxon>
        <taxon>Embryophyta</taxon>
        <taxon>Tracheophyta</taxon>
        <taxon>Spermatophyta</taxon>
        <taxon>Magnoliopsida</taxon>
        <taxon>eudicotyledons</taxon>
        <taxon>Gunneridae</taxon>
        <taxon>Pentapetalae</taxon>
        <taxon>rosids</taxon>
        <taxon>fabids</taxon>
        <taxon>Rosales</taxon>
        <taxon>Rosaceae</taxon>
        <taxon>Amygdaloideae</taxon>
        <taxon>Amygdaleae</taxon>
        <taxon>Prunus</taxon>
    </lineage>
</organism>
<sequence>MPVNVDGAWRKDARIGGTVVIIRDCTGNFVAAGAHQIRNVECPDQIEALALLDGLRLAASLDHDLFHFESDSLKTTTAVLKGGANFSLLGRIYEDCTGLLSNFHSVSLNHVPRTCNSVADYHSMYTETTVYKKILHLKGCQLPYQLTT</sequence>
<dbReference type="InterPro" id="IPR053151">
    <property type="entry name" value="RNase_H-like"/>
</dbReference>
<dbReference type="CDD" id="cd06222">
    <property type="entry name" value="RNase_H_like"/>
    <property type="match status" value="1"/>
</dbReference>
<accession>A0A6J5UDP7</accession>
<dbReference type="InterPro" id="IPR012337">
    <property type="entry name" value="RNaseH-like_sf"/>
</dbReference>
<dbReference type="EMBL" id="CAEKDK010000003">
    <property type="protein sequence ID" value="CAB4274526.1"/>
    <property type="molecule type" value="Genomic_DNA"/>
</dbReference>
<dbReference type="InterPro" id="IPR036397">
    <property type="entry name" value="RNaseH_sf"/>
</dbReference>
<dbReference type="InterPro" id="IPR044730">
    <property type="entry name" value="RNase_H-like_dom_plant"/>
</dbReference>
<feature type="domain" description="RNase H type-1" evidence="1">
    <location>
        <begin position="4"/>
        <end position="121"/>
    </location>
</feature>
<dbReference type="PANTHER" id="PTHR47723:SF19">
    <property type="entry name" value="POLYNUCLEOTIDYL TRANSFERASE, RIBONUCLEASE H-LIKE SUPERFAMILY PROTEIN"/>
    <property type="match status" value="1"/>
</dbReference>
<dbReference type="GO" id="GO:0004523">
    <property type="term" value="F:RNA-DNA hybrid ribonuclease activity"/>
    <property type="evidence" value="ECO:0007669"/>
    <property type="project" value="InterPro"/>
</dbReference>
<dbReference type="AlphaFoldDB" id="A0A6J5UDP7"/>
<dbReference type="Pfam" id="PF13456">
    <property type="entry name" value="RVT_3"/>
    <property type="match status" value="1"/>
</dbReference>
<reference evidence="2 3" key="1">
    <citation type="submission" date="2020-05" db="EMBL/GenBank/DDBJ databases">
        <authorList>
            <person name="Campoy J."/>
            <person name="Schneeberger K."/>
            <person name="Spophaly S."/>
        </authorList>
    </citation>
    <scope>NUCLEOTIDE SEQUENCE [LARGE SCALE GENOMIC DNA]</scope>
    <source>
        <strain evidence="2">PruArmRojPasFocal</strain>
    </source>
</reference>
<evidence type="ECO:0000313" key="2">
    <source>
        <dbReference type="EMBL" id="CAB4274526.1"/>
    </source>
</evidence>
<dbReference type="Gene3D" id="3.30.420.10">
    <property type="entry name" value="Ribonuclease H-like superfamily/Ribonuclease H"/>
    <property type="match status" value="1"/>
</dbReference>
<name>A0A6J5UDP7_PRUAR</name>
<dbReference type="PANTHER" id="PTHR47723">
    <property type="entry name" value="OS05G0353850 PROTEIN"/>
    <property type="match status" value="1"/>
</dbReference>
<dbReference type="SUPFAM" id="SSF53098">
    <property type="entry name" value="Ribonuclease H-like"/>
    <property type="match status" value="1"/>
</dbReference>
<gene>
    <name evidence="2" type="ORF">CURHAP_LOCUS23061</name>
</gene>
<proteinExistence type="predicted"/>
<dbReference type="Proteomes" id="UP000507222">
    <property type="component" value="Unassembled WGS sequence"/>
</dbReference>
<evidence type="ECO:0000313" key="3">
    <source>
        <dbReference type="Proteomes" id="UP000507222"/>
    </source>
</evidence>
<evidence type="ECO:0000259" key="1">
    <source>
        <dbReference type="Pfam" id="PF13456"/>
    </source>
</evidence>
<dbReference type="InterPro" id="IPR002156">
    <property type="entry name" value="RNaseH_domain"/>
</dbReference>